<name>A0A6N2Z918_9BACT</name>
<feature type="domain" description="Glycosyl transferase family 1" evidence="1">
    <location>
        <begin position="230"/>
        <end position="383"/>
    </location>
</feature>
<keyword evidence="2" id="KW-0808">Transferase</keyword>
<protein>
    <submittedName>
        <fullName evidence="2">D-inositol-3-phosphate glycosyltransferase</fullName>
        <ecNumber evidence="2">2.4.1.250</ecNumber>
    </submittedName>
</protein>
<dbReference type="CDD" id="cd03801">
    <property type="entry name" value="GT4_PimA-like"/>
    <property type="match status" value="1"/>
</dbReference>
<organism evidence="2">
    <name type="scientific">Paraprevotella clara</name>
    <dbReference type="NCBI Taxonomy" id="454154"/>
    <lineage>
        <taxon>Bacteria</taxon>
        <taxon>Pseudomonadati</taxon>
        <taxon>Bacteroidota</taxon>
        <taxon>Bacteroidia</taxon>
        <taxon>Bacteroidales</taxon>
        <taxon>Prevotellaceae</taxon>
        <taxon>Paraprevotella</taxon>
    </lineage>
</organism>
<dbReference type="InterPro" id="IPR001296">
    <property type="entry name" value="Glyco_trans_1"/>
</dbReference>
<evidence type="ECO:0000259" key="1">
    <source>
        <dbReference type="Pfam" id="PF00534"/>
    </source>
</evidence>
<keyword evidence="2" id="KW-0328">Glycosyltransferase</keyword>
<sequence length="410" mass="46403">MRVLWFCNGDLSVLCSKGYNGGGWMRSMLSHIKRENLTVGVVSLGTRNGQKDIDGIRFYSVCCPKNVRSKIFDKFRSLHAVGADTDARYVKEYQEIIADYRPDVIHVWGTENNYGLIASKVKTPCVIHLQGLLNPCKDFLLPPSYSERDYFFRNGLLYALFHRKDIVSWEYQSKRERQIFSGCKHFIGRTDWDRTVTSLLSPDSTYYLCNEMLREDFMESPKWQLRQYGKTKLISVISPPLYKGASLVLRTAKLLKETTDMDFEWNVYGVGSIRFTERHEAIKADDVNVCLRGTATAGELARQLCESTVYVHPSYIDNSPNSVCEAQYLGVPVIATNVGGVSSLIDNGMNGILVQSHDAYMLAGKIKMLAEAPELQKELSRNAILAASARHDSRQIISTLMDIYKKLVGI</sequence>
<dbReference type="AlphaFoldDB" id="A0A6N2Z918"/>
<proteinExistence type="predicted"/>
<accession>A0A6N2Z918</accession>
<dbReference type="SUPFAM" id="SSF53756">
    <property type="entry name" value="UDP-Glycosyltransferase/glycogen phosphorylase"/>
    <property type="match status" value="1"/>
</dbReference>
<dbReference type="PANTHER" id="PTHR12526">
    <property type="entry name" value="GLYCOSYLTRANSFERASE"/>
    <property type="match status" value="1"/>
</dbReference>
<dbReference type="Gene3D" id="3.40.50.2000">
    <property type="entry name" value="Glycogen Phosphorylase B"/>
    <property type="match status" value="2"/>
</dbReference>
<dbReference type="Pfam" id="PF00534">
    <property type="entry name" value="Glycos_transf_1"/>
    <property type="match status" value="1"/>
</dbReference>
<dbReference type="GO" id="GO:0102710">
    <property type="term" value="F:D-inositol-3-phosphate glycosyltransferase activity"/>
    <property type="evidence" value="ECO:0007669"/>
    <property type="project" value="UniProtKB-EC"/>
</dbReference>
<dbReference type="EC" id="2.4.1.250" evidence="2"/>
<gene>
    <name evidence="2" type="primary">mshA</name>
    <name evidence="2" type="ORF">PCLFYP37_01052</name>
</gene>
<dbReference type="EMBL" id="CACRUT010000006">
    <property type="protein sequence ID" value="VYT76145.1"/>
    <property type="molecule type" value="Genomic_DNA"/>
</dbReference>
<reference evidence="2" key="1">
    <citation type="submission" date="2019-11" db="EMBL/GenBank/DDBJ databases">
        <authorList>
            <person name="Feng L."/>
        </authorList>
    </citation>
    <scope>NUCLEOTIDE SEQUENCE</scope>
    <source>
        <strain evidence="2">PclaraLFYP37</strain>
    </source>
</reference>
<dbReference type="RefSeq" id="WP_412441806.1">
    <property type="nucleotide sequence ID" value="NZ_CACRUT010000006.1"/>
</dbReference>
<evidence type="ECO:0000313" key="2">
    <source>
        <dbReference type="EMBL" id="VYT76145.1"/>
    </source>
</evidence>
<dbReference type="PANTHER" id="PTHR12526:SF630">
    <property type="entry name" value="GLYCOSYLTRANSFERASE"/>
    <property type="match status" value="1"/>
</dbReference>